<keyword evidence="6" id="KW-0408">Iron</keyword>
<dbReference type="PANTHER" id="PTHR32154:SF0">
    <property type="entry name" value="PYRUVATE-FLAVODOXIN OXIDOREDUCTASE-RELATED"/>
    <property type="match status" value="1"/>
</dbReference>
<gene>
    <name evidence="9" type="ORF">GHK24_06700</name>
</gene>
<dbReference type="GO" id="GO:0051539">
    <property type="term" value="F:4 iron, 4 sulfur cluster binding"/>
    <property type="evidence" value="ECO:0007669"/>
    <property type="project" value="UniProtKB-KW"/>
</dbReference>
<dbReference type="SUPFAM" id="SSF52922">
    <property type="entry name" value="TK C-terminal domain-like"/>
    <property type="match status" value="1"/>
</dbReference>
<dbReference type="SUPFAM" id="SSF53323">
    <property type="entry name" value="Pyruvate-ferredoxin oxidoreductase, PFOR, domain III"/>
    <property type="match status" value="1"/>
</dbReference>
<protein>
    <submittedName>
        <fullName evidence="9">Pyruvate ferredoxin oxidoreductase</fullName>
    </submittedName>
</protein>
<evidence type="ECO:0000313" key="10">
    <source>
        <dbReference type="Proteomes" id="UP000480275"/>
    </source>
</evidence>
<dbReference type="InterPro" id="IPR033412">
    <property type="entry name" value="PFOR_II"/>
</dbReference>
<dbReference type="InterPro" id="IPR019752">
    <property type="entry name" value="Pyrv/ketoisovalerate_OxRed_cat"/>
</dbReference>
<dbReference type="InterPro" id="IPR002880">
    <property type="entry name" value="Pyrv_Fd/Flavodoxin_OxRdtase_N"/>
</dbReference>
<name>A0A6L5JXZ5_RHOTE</name>
<dbReference type="PROSITE" id="PS51379">
    <property type="entry name" value="4FE4S_FER_2"/>
    <property type="match status" value="3"/>
</dbReference>
<evidence type="ECO:0000256" key="7">
    <source>
        <dbReference type="ARBA" id="ARBA00023014"/>
    </source>
</evidence>
<dbReference type="InterPro" id="IPR011766">
    <property type="entry name" value="TPP_enzyme_TPP-bd"/>
</dbReference>
<comment type="caution">
    <text evidence="9">The sequence shown here is derived from an EMBL/GenBank/DDBJ whole genome shotgun (WGS) entry which is preliminary data.</text>
</comment>
<feature type="domain" description="4Fe-4S ferredoxin-type" evidence="8">
    <location>
        <begin position="789"/>
        <end position="819"/>
    </location>
</feature>
<dbReference type="Gene3D" id="3.40.50.970">
    <property type="match status" value="2"/>
</dbReference>
<evidence type="ECO:0000256" key="5">
    <source>
        <dbReference type="ARBA" id="ARBA00023002"/>
    </source>
</evidence>
<dbReference type="InterPro" id="IPR029061">
    <property type="entry name" value="THDP-binding"/>
</dbReference>
<dbReference type="Gene3D" id="3.40.50.920">
    <property type="match status" value="1"/>
</dbReference>
<evidence type="ECO:0000256" key="4">
    <source>
        <dbReference type="ARBA" id="ARBA00022982"/>
    </source>
</evidence>
<accession>A0A6L5JXZ5</accession>
<keyword evidence="3" id="KW-0479">Metal-binding</keyword>
<keyword evidence="2" id="KW-0004">4Fe-4S</keyword>
<dbReference type="Pfam" id="PF01855">
    <property type="entry name" value="POR_N"/>
    <property type="match status" value="1"/>
</dbReference>
<dbReference type="Pfam" id="PF17147">
    <property type="entry name" value="PFOR_II"/>
    <property type="match status" value="1"/>
</dbReference>
<evidence type="ECO:0000256" key="6">
    <source>
        <dbReference type="ARBA" id="ARBA00023004"/>
    </source>
</evidence>
<dbReference type="InterPro" id="IPR017900">
    <property type="entry name" value="4Fe4S_Fe_S_CS"/>
</dbReference>
<dbReference type="InterPro" id="IPR009014">
    <property type="entry name" value="Transketo_C/PFOR_II"/>
</dbReference>
<keyword evidence="7" id="KW-0411">Iron-sulfur</keyword>
<evidence type="ECO:0000256" key="2">
    <source>
        <dbReference type="ARBA" id="ARBA00022485"/>
    </source>
</evidence>
<dbReference type="EMBL" id="WIXJ01000003">
    <property type="protein sequence ID" value="MQY51460.1"/>
    <property type="molecule type" value="Genomic_DNA"/>
</dbReference>
<feature type="domain" description="4Fe-4S ferredoxin-type" evidence="8">
    <location>
        <begin position="1564"/>
        <end position="1592"/>
    </location>
</feature>
<organism evidence="9 10">
    <name type="scientific">Rhodocyclus tenuis</name>
    <name type="common">Rhodospirillum tenue</name>
    <dbReference type="NCBI Taxonomy" id="1066"/>
    <lineage>
        <taxon>Bacteria</taxon>
        <taxon>Pseudomonadati</taxon>
        <taxon>Pseudomonadota</taxon>
        <taxon>Betaproteobacteria</taxon>
        <taxon>Rhodocyclales</taxon>
        <taxon>Rhodocyclaceae</taxon>
        <taxon>Rhodocyclus</taxon>
    </lineage>
</organism>
<dbReference type="Pfam" id="PF01558">
    <property type="entry name" value="POR"/>
    <property type="match status" value="1"/>
</dbReference>
<dbReference type="Gene3D" id="3.30.70.20">
    <property type="match status" value="3"/>
</dbReference>
<feature type="domain" description="4Fe-4S ferredoxin-type" evidence="8">
    <location>
        <begin position="923"/>
        <end position="952"/>
    </location>
</feature>
<dbReference type="PANTHER" id="PTHR32154">
    <property type="entry name" value="PYRUVATE-FLAVODOXIN OXIDOREDUCTASE-RELATED"/>
    <property type="match status" value="1"/>
</dbReference>
<dbReference type="Pfam" id="PF02775">
    <property type="entry name" value="TPP_enzyme_C"/>
    <property type="match status" value="1"/>
</dbReference>
<dbReference type="InterPro" id="IPR017896">
    <property type="entry name" value="4Fe4S_Fe-S-bd"/>
</dbReference>
<evidence type="ECO:0000256" key="3">
    <source>
        <dbReference type="ARBA" id="ARBA00022723"/>
    </source>
</evidence>
<dbReference type="GO" id="GO:0016903">
    <property type="term" value="F:oxidoreductase activity, acting on the aldehyde or oxo group of donors"/>
    <property type="evidence" value="ECO:0007669"/>
    <property type="project" value="InterPro"/>
</dbReference>
<dbReference type="GO" id="GO:0006979">
    <property type="term" value="P:response to oxidative stress"/>
    <property type="evidence" value="ECO:0007669"/>
    <property type="project" value="TreeGrafter"/>
</dbReference>
<dbReference type="InterPro" id="IPR002869">
    <property type="entry name" value="Pyrv_flavodox_OxRed_cen"/>
</dbReference>
<proteinExistence type="predicted"/>
<evidence type="ECO:0000256" key="1">
    <source>
        <dbReference type="ARBA" id="ARBA00022448"/>
    </source>
</evidence>
<keyword evidence="4" id="KW-0249">Electron transport</keyword>
<dbReference type="CDD" id="cd07034">
    <property type="entry name" value="TPP_PYR_PFOR_IOR-alpha_like"/>
    <property type="match status" value="1"/>
</dbReference>
<keyword evidence="1" id="KW-0813">Transport</keyword>
<dbReference type="OrthoDB" id="9794954at2"/>
<dbReference type="Gene3D" id="3.40.920.10">
    <property type="entry name" value="Pyruvate-ferredoxin oxidoreductase, PFOR, domain III"/>
    <property type="match status" value="1"/>
</dbReference>
<keyword evidence="5" id="KW-0560">Oxidoreductase</keyword>
<keyword evidence="9" id="KW-0670">Pyruvate</keyword>
<dbReference type="SUPFAM" id="SSF52518">
    <property type="entry name" value="Thiamin diphosphate-binding fold (THDP-binding)"/>
    <property type="match status" value="2"/>
</dbReference>
<dbReference type="GO" id="GO:0046872">
    <property type="term" value="F:metal ion binding"/>
    <property type="evidence" value="ECO:0007669"/>
    <property type="project" value="UniProtKB-KW"/>
</dbReference>
<dbReference type="GO" id="GO:0030976">
    <property type="term" value="F:thiamine pyrophosphate binding"/>
    <property type="evidence" value="ECO:0007669"/>
    <property type="project" value="InterPro"/>
</dbReference>
<dbReference type="PROSITE" id="PS00198">
    <property type="entry name" value="4FE4S_FER_1"/>
    <property type="match status" value="1"/>
</dbReference>
<dbReference type="InterPro" id="IPR050722">
    <property type="entry name" value="Pyruvate:ferred/Flavod_OxRd"/>
</dbReference>
<dbReference type="Proteomes" id="UP000480275">
    <property type="component" value="Unassembled WGS sequence"/>
</dbReference>
<dbReference type="SUPFAM" id="SSF54862">
    <property type="entry name" value="4Fe-4S ferredoxins"/>
    <property type="match status" value="1"/>
</dbReference>
<evidence type="ECO:0000259" key="8">
    <source>
        <dbReference type="PROSITE" id="PS51379"/>
    </source>
</evidence>
<dbReference type="GO" id="GO:0044281">
    <property type="term" value="P:small molecule metabolic process"/>
    <property type="evidence" value="ECO:0007669"/>
    <property type="project" value="UniProtKB-ARBA"/>
</dbReference>
<evidence type="ECO:0000313" key="9">
    <source>
        <dbReference type="EMBL" id="MQY51460.1"/>
    </source>
</evidence>
<sequence>MLKKLFHFSLLESSTSGTKEGQSVKYPGVREAVDGNSAVIHVEREASDAAGAYPITPSTQMGEYWAEEVAAGHLNVSERPLIFIEPESEHAAAGVTAGMAMTGLRAVNFSSAQGVAFMHESLYGAVGKRLPYVLNMGCRAITKTSLNVHCSHDDYHCVDDTGFIQVMAKNAQEAADLNLIARKTAELSLTPAIVGQDGFLTTHLIESARLPERELVAEFLGRPDDIIDTPTPAQQMIYGPTRRRVPAIWDVDAPMVSGVVQNQDAYMQAVAAQRPYFFAHISDLSEKCMAEYAELTGRRYNRVSAYAAADADYLIVGMGSMLVQAEAVADYLRATRGLKVGVVNITMFRPFPGDLLGHVLRGKKGVAVLERTDQPLSEDLPLMREVRATVVKCMENGLAGGSSAYTDYAAYGPGDMPRLYSGCYGLGSRDMQPEAIIGAIENMLPDGAQRKFFYLSVDFQREPLNPKDEIHQQEIVAAYPRIKELSVRGSENPNLLPQGAITVRMHSIGGWGAITTGKNLAVTLFELLGYDIKANPKYGSEKKGQPTTYYLSAAPEPIRVNSEYLFVDVVLSPDPSVFGHSNPLSGLKKGGVFIIQSNLGADTWAHFPLWAQKQIVEQDIRVFYLDAFQIARDEAGSAELQLRMQGIAFQGAFFAASPVMQNAKLSEESLFKAIEDQLQAKFGSKGKSVVANNLRVVERGFRELTEITEKVVGVTRKGGAVKEAGLPALLKLQPQGDGRQLDIHRFWEQTGHFYATGHGSDNLVDPFIGMSIMPAATGVFRDMTGIRFEQPEWTAENCTACGKCYTVCPDSAIPGLVSTIADVFATAISRIETGGQPTRFLRRAVRTLEKKLREQIASDGANIAAALETAIAATLAEAPEAEREKTAEELGWLRAQVGDFKFATTKPYWSQREKKAKGSGGLFSITVNPYTCKACGLCVEVCDDQALAMTTQTDDTIAKMKRDWSLWMDLPTTPAQFSRIDSLDEKIGALDTLLLDKRNYNSMTCGDGACLGCGEKTAIHLFTSTVTALMQPRVKTFVDRLDTLIASLEKHLRMKLTESIDIADTRAMVAAVDAASDRDLTLAELSAQVMADKPSRPLDPQWVRWVAQLLEKLKDLRWRYVEGPSKKGRAEMGMINSTGCTSVWASTYPFSPYPFPWTSHLFQDSPSVAMGIFEGHMAKMAEGFKAVRMAELELAGQYSAEKHEDFFRRFNWNQFSEDEWHLCPPVVSLGGDGAMYDIGFQNLSRAMMSGMPIKVLVVDTQVYSNTGGQACTSGFISQVSDMAPFGKAKKGKSEARKEISLIGMAHRTAYVMQSTVANVNHLLEGFIDGLNSRRPALFNIYAVCPPEHGVGDDRTTAQSKLAVEGRAYPLFKFDPDAGTTFSECVSLEGNPSLETDWPTYTLRYVDPKGAERTLTLPMTFADFAATEARFGKQFKRAPAETWNGDMIQLAEFLEMDADEREGKYPFIWATDRKNQLTRLLVAEELVLAAEERLRYWRQLKDVAGLTRTPEDAEAVAERVRTDLIRRISESLGVSAAVAPVAAATATTVAPVATATAAVAADGYEAIWIDSPECTACDECMNIAPKVFAYNDQKQAVVADAKGGKFADLVKAAEKCTAGCIHPGTPWNTSEAGIDKLIARAAKFN</sequence>
<reference evidence="9 10" key="1">
    <citation type="submission" date="2019-10" db="EMBL/GenBank/DDBJ databases">
        <title>Whole-genome sequence of the purple nonsulfur photosynthetic bacterium Rhodocyclus tenuis.</title>
        <authorList>
            <person name="Kyndt J.A."/>
            <person name="Meyer T.E."/>
        </authorList>
    </citation>
    <scope>NUCLEOTIDE SEQUENCE [LARGE SCALE GENOMIC DNA]</scope>
    <source>
        <strain evidence="9 10">DSM 110</strain>
    </source>
</reference>
<dbReference type="Pfam" id="PF13370">
    <property type="entry name" value="Fer4_13"/>
    <property type="match status" value="1"/>
</dbReference>